<feature type="transmembrane region" description="Helical" evidence="10">
    <location>
        <begin position="415"/>
        <end position="438"/>
    </location>
</feature>
<evidence type="ECO:0000256" key="3">
    <source>
        <dbReference type="ARBA" id="ARBA00022448"/>
    </source>
</evidence>
<evidence type="ECO:0000256" key="2">
    <source>
        <dbReference type="ARBA" id="ARBA00008869"/>
    </source>
</evidence>
<feature type="transmembrane region" description="Helical" evidence="10">
    <location>
        <begin position="360"/>
        <end position="380"/>
    </location>
</feature>
<dbReference type="Gene3D" id="3.40.50.300">
    <property type="entry name" value="P-loop containing nucleotide triphosphate hydrolases"/>
    <property type="match status" value="2"/>
</dbReference>
<dbReference type="PROSITE" id="PS00211">
    <property type="entry name" value="ABC_TRANSPORTER_1"/>
    <property type="match status" value="1"/>
</dbReference>
<name>A0A1V9ZU58_ACHHY</name>
<dbReference type="EMBL" id="JNBR01000006">
    <property type="protein sequence ID" value="OQS01545.1"/>
    <property type="molecule type" value="Genomic_DNA"/>
</dbReference>
<dbReference type="PROSITE" id="PS50893">
    <property type="entry name" value="ABC_TRANSPORTER_2"/>
    <property type="match status" value="2"/>
</dbReference>
<dbReference type="InterPro" id="IPR013525">
    <property type="entry name" value="ABC2_TM"/>
</dbReference>
<keyword evidence="13" id="KW-1185">Reference proteome</keyword>
<evidence type="ECO:0000313" key="12">
    <source>
        <dbReference type="EMBL" id="OQS01545.1"/>
    </source>
</evidence>
<dbReference type="InterPro" id="IPR003593">
    <property type="entry name" value="AAA+_ATPase"/>
</dbReference>
<dbReference type="STRING" id="1202772.A0A1V9ZU58"/>
<comment type="caution">
    <text evidence="12">The sequence shown here is derived from an EMBL/GenBank/DDBJ whole genome shotgun (WGS) entry which is preliminary data.</text>
</comment>
<feature type="transmembrane region" description="Helical" evidence="10">
    <location>
        <begin position="1076"/>
        <end position="1099"/>
    </location>
</feature>
<evidence type="ECO:0000313" key="13">
    <source>
        <dbReference type="Proteomes" id="UP000243579"/>
    </source>
</evidence>
<evidence type="ECO:0000256" key="9">
    <source>
        <dbReference type="ARBA" id="ARBA00023136"/>
    </source>
</evidence>
<dbReference type="GO" id="GO:0016020">
    <property type="term" value="C:membrane"/>
    <property type="evidence" value="ECO:0007669"/>
    <property type="project" value="UniProtKB-SubCell"/>
</dbReference>
<dbReference type="InterPro" id="IPR027417">
    <property type="entry name" value="P-loop_NTPase"/>
</dbReference>
<evidence type="ECO:0000256" key="4">
    <source>
        <dbReference type="ARBA" id="ARBA00022692"/>
    </source>
</evidence>
<evidence type="ECO:0000256" key="8">
    <source>
        <dbReference type="ARBA" id="ARBA00022989"/>
    </source>
</evidence>
<reference evidence="12 13" key="1">
    <citation type="journal article" date="2014" name="Genome Biol. Evol.">
        <title>The secreted proteins of Achlya hypogyna and Thraustotheca clavata identify the ancestral oomycete secretome and reveal gene acquisitions by horizontal gene transfer.</title>
        <authorList>
            <person name="Misner I."/>
            <person name="Blouin N."/>
            <person name="Leonard G."/>
            <person name="Richards T.A."/>
            <person name="Lane C.E."/>
        </authorList>
    </citation>
    <scope>NUCLEOTIDE SEQUENCE [LARGE SCALE GENOMIC DNA]</scope>
    <source>
        <strain evidence="12 13">ATCC 48635</strain>
    </source>
</reference>
<feature type="domain" description="ABC transporter" evidence="11">
    <location>
        <begin position="1295"/>
        <end position="1525"/>
    </location>
</feature>
<dbReference type="SUPFAM" id="SSF52540">
    <property type="entry name" value="P-loop containing nucleoside triphosphate hydrolases"/>
    <property type="match status" value="2"/>
</dbReference>
<keyword evidence="5" id="KW-0677">Repeat</keyword>
<protein>
    <submittedName>
        <fullName evidence="12">ATP-binding Cassette (ABC) Superfamily</fullName>
    </submittedName>
</protein>
<evidence type="ECO:0000256" key="5">
    <source>
        <dbReference type="ARBA" id="ARBA00022737"/>
    </source>
</evidence>
<dbReference type="FunFam" id="3.40.50.300:FF:000335">
    <property type="entry name" value="ATP binding cassette subfamily A member 5"/>
    <property type="match status" value="1"/>
</dbReference>
<feature type="transmembrane region" description="Helical" evidence="10">
    <location>
        <begin position="1148"/>
        <end position="1169"/>
    </location>
</feature>
<keyword evidence="4 10" id="KW-0812">Transmembrane</keyword>
<comment type="similarity">
    <text evidence="2">Belongs to the ABC transporter superfamily. ABCA family.</text>
</comment>
<organism evidence="12 13">
    <name type="scientific">Achlya hypogyna</name>
    <name type="common">Oomycete</name>
    <name type="synonym">Protoachlya hypogyna</name>
    <dbReference type="NCBI Taxonomy" id="1202772"/>
    <lineage>
        <taxon>Eukaryota</taxon>
        <taxon>Sar</taxon>
        <taxon>Stramenopiles</taxon>
        <taxon>Oomycota</taxon>
        <taxon>Saprolegniomycetes</taxon>
        <taxon>Saprolegniales</taxon>
        <taxon>Achlyaceae</taxon>
        <taxon>Achlya</taxon>
    </lineage>
</organism>
<dbReference type="GO" id="GO:0005524">
    <property type="term" value="F:ATP binding"/>
    <property type="evidence" value="ECO:0007669"/>
    <property type="project" value="UniProtKB-KW"/>
</dbReference>
<dbReference type="OrthoDB" id="10255969at2759"/>
<feature type="domain" description="ABC transporter" evidence="11">
    <location>
        <begin position="528"/>
        <end position="756"/>
    </location>
</feature>
<dbReference type="Pfam" id="PF00005">
    <property type="entry name" value="ABC_tran"/>
    <property type="match status" value="2"/>
</dbReference>
<dbReference type="InterPro" id="IPR003439">
    <property type="entry name" value="ABC_transporter-like_ATP-bd"/>
</dbReference>
<comment type="subcellular location">
    <subcellularLocation>
        <location evidence="1">Membrane</location>
        <topology evidence="1">Multi-pass membrane protein</topology>
    </subcellularLocation>
</comment>
<accession>A0A1V9ZU58</accession>
<feature type="transmembrane region" description="Helical" evidence="10">
    <location>
        <begin position="1031"/>
        <end position="1056"/>
    </location>
</feature>
<dbReference type="PANTHER" id="PTHR19229:SF36">
    <property type="entry name" value="ATP-BINDING CASSETTE SUB-FAMILY A MEMBER 2"/>
    <property type="match status" value="1"/>
</dbReference>
<dbReference type="PANTHER" id="PTHR19229">
    <property type="entry name" value="ATP-BINDING CASSETTE TRANSPORTER SUBFAMILY A ABCA"/>
    <property type="match status" value="1"/>
</dbReference>
<proteinExistence type="inferred from homology"/>
<keyword evidence="9 10" id="KW-0472">Membrane</keyword>
<dbReference type="InterPro" id="IPR017871">
    <property type="entry name" value="ABC_transporter-like_CS"/>
</dbReference>
<feature type="transmembrane region" description="Helical" evidence="10">
    <location>
        <begin position="892"/>
        <end position="910"/>
    </location>
</feature>
<dbReference type="CDD" id="cd03263">
    <property type="entry name" value="ABC_subfamily_A"/>
    <property type="match status" value="2"/>
</dbReference>
<evidence type="ECO:0000256" key="7">
    <source>
        <dbReference type="ARBA" id="ARBA00022840"/>
    </source>
</evidence>
<dbReference type="Pfam" id="PF12698">
    <property type="entry name" value="ABC2_membrane_3"/>
    <property type="match status" value="2"/>
</dbReference>
<feature type="transmembrane region" description="Helical" evidence="10">
    <location>
        <begin position="1227"/>
        <end position="1249"/>
    </location>
</feature>
<dbReference type="GO" id="GO:0140359">
    <property type="term" value="F:ABC-type transporter activity"/>
    <property type="evidence" value="ECO:0007669"/>
    <property type="project" value="InterPro"/>
</dbReference>
<dbReference type="GO" id="GO:0016887">
    <property type="term" value="F:ATP hydrolysis activity"/>
    <property type="evidence" value="ECO:0007669"/>
    <property type="project" value="InterPro"/>
</dbReference>
<feature type="transmembrane region" description="Helical" evidence="10">
    <location>
        <begin position="987"/>
        <end position="1010"/>
    </location>
</feature>
<keyword evidence="6" id="KW-0547">Nucleotide-binding</keyword>
<keyword evidence="3" id="KW-0813">Transport</keyword>
<feature type="transmembrane region" description="Helical" evidence="10">
    <location>
        <begin position="1106"/>
        <end position="1128"/>
    </location>
</feature>
<dbReference type="SMART" id="SM00382">
    <property type="entry name" value="AAA"/>
    <property type="match status" value="2"/>
</dbReference>
<dbReference type="InterPro" id="IPR026082">
    <property type="entry name" value="ABCA"/>
</dbReference>
<evidence type="ECO:0000256" key="1">
    <source>
        <dbReference type="ARBA" id="ARBA00004141"/>
    </source>
</evidence>
<keyword evidence="7 12" id="KW-0067">ATP-binding</keyword>
<evidence type="ECO:0000259" key="11">
    <source>
        <dbReference type="PROSITE" id="PS50893"/>
    </source>
</evidence>
<dbReference type="Proteomes" id="UP000243579">
    <property type="component" value="Unassembled WGS sequence"/>
</dbReference>
<keyword evidence="8 10" id="KW-1133">Transmembrane helix</keyword>
<evidence type="ECO:0000256" key="6">
    <source>
        <dbReference type="ARBA" id="ARBA00022741"/>
    </source>
</evidence>
<dbReference type="GO" id="GO:0005319">
    <property type="term" value="F:lipid transporter activity"/>
    <property type="evidence" value="ECO:0007669"/>
    <property type="project" value="TreeGrafter"/>
</dbReference>
<sequence length="1649" mass="175244">MGRATFWQQTRVLLWKNATLKRRNMRALITEVAVPILILLFLSWLGGFNAQVAGVENVPEARNTERAQALPTLQLLPTLLQRTNRVLGVASPRATDFIAFLDARYAVPGNASPTFGAVTTVFASVGDMDAYAKQSMTSNTTRALFAGVVLDGSVATIRLSDELIESNGAAPSDGVAPPSDFGVLAQLANKTTTTMFPGFLPLLVALHEFLAEASAPVSCDSLARDLRTLGLSWTDVHLSDAATCHALQGGPSQPSWFAQGGVVQPFPVAAHVAVTDPLTPQIVMYLVYLGMWPFARFVRDAVTEKETKMKEFLFIIGVRESALLCSWVGFYKLYALVTAIAATLLFQGVLFASGAFAFGLLFGTFLVTAVCFGLVVIPFFNRTKTAMGVAPLLFVAWCSPLIAQRMALTGNVWTLFAAVTSPVVFFNAMVSVTGMATSGNLSDVALASIAVPWLTLVAQAVGYALLGAYLDRVMPKTIGVSEPWHFPFHASFWAPTTCPRRSNVRSYHTFPAADAATDTTADDDVPVVELQNVSKTYTDGKVAVRDLSLTIPEGEIFGLLGANGAGKTTTLSMLSGLLAPTDGQLRVCGDADMSRIRQHLGVCFQQDVLYDHLTIQEHVLLLEQLKGRTDTAAVAAECAAKCAAFGLSDKLHAQSHTLSGGSKRKVCVLLALLGDARLVLLDEPTTGIDIESQKSVWAAVQGALAGRAVLLTTHAMQEAHVLSHRIGIMADGQLHAVGSSGALRDTYGVGYKLHVVKSTPDAASSVRGALTTVPGAVVLRDHKWGVDCRLPLGAEAAIPHLLHALDDLQGAGVIETYDVATTTLEDVFVKISTGDGAPAAAPADDKAVATAIPRPEAHKYASWRVFAVQVATLWRKKARFLRRDVRNTLSQFLYPALFVGVLSYALVQAGHSADDAVPSLATPLVVAATASAPSLPPALSALSAVHVGNGSTSSIVDYLLDHRGLTGAIAVNADMHTLLFNASVPGALAATVAGAYAAACGGAASCVLQVHARPLEMKSVGGAEALALSDILGVLLGMYLLGGLVYAATPVATGIVKERETGLKQYQHFCGAWLSSYWVAHATFDWAALTTFATVLALWCQLLQSLALVPIPNLAPVSVCLITSAVAIVPHMYLVSFFFGSATSAHTFIANAGTFQLLFAPVTLALTTLSGTCTGYAQLRPWLHAAFPLVALGETLVQLATSELEFLRVMCVNGSVLQSATNLTQTYVAQSVVAGACYLALVIALDAAWTYPATVLHRLRCGHAPPTGGCMDVDGQAAHAQDVGDYDEEGARPVIAATGLTKTYFASWWRRRLADVHALADVDFTVAPGESVALLGVNGSGKSTTFQILTAGIVPTAGTATVGPCDVSTAAPSARDWMGYCPQPNWLFDQLTVREHLELVCALRLQSPATIDAVLTALQLTPVAHLGTAKLSGGNKRRVMIAMAVVGRPPVLLLDEPSAGVDVVARRLLWHLLRDEACLFTTHCLEEAEAVCTSAVVLAKGRRVYRGTIARLKQQVSKGVTLNVTFRDPLAAPDVQAALQAASVEEAKALLPSAALSDGDSVVEVVRQWRVAQDVERFRAKLEAAVGPTRVLEQYDALVSFEVNRPVESRLTLANLFELAESAKDEFNLERYSISELALDQVFHHLTDE</sequence>
<feature type="transmembrane region" description="Helical" evidence="10">
    <location>
        <begin position="444"/>
        <end position="466"/>
    </location>
</feature>
<evidence type="ECO:0000256" key="10">
    <source>
        <dbReference type="SAM" id="Phobius"/>
    </source>
</evidence>
<gene>
    <name evidence="12" type="ORF">ACHHYP_00703</name>
</gene>